<dbReference type="EMBL" id="WWCW01000026">
    <property type="protein sequence ID" value="MYM87556.1"/>
    <property type="molecule type" value="Genomic_DNA"/>
</dbReference>
<name>A0A845G3E3_9BURK</name>
<keyword evidence="6" id="KW-0624">Polysaccharide degradation</keyword>
<dbReference type="SUPFAM" id="SSF51445">
    <property type="entry name" value="(Trans)glycosidases"/>
    <property type="match status" value="1"/>
</dbReference>
<dbReference type="InterPro" id="IPR013783">
    <property type="entry name" value="Ig-like_fold"/>
</dbReference>
<gene>
    <name evidence="10" type="ORF">GTP91_10230</name>
</gene>
<dbReference type="Gene3D" id="3.20.20.80">
    <property type="entry name" value="Glycosidases"/>
    <property type="match status" value="1"/>
</dbReference>
<evidence type="ECO:0000256" key="7">
    <source>
        <dbReference type="SAM" id="SignalP"/>
    </source>
</evidence>
<keyword evidence="5" id="KW-0326">Glycosidase</keyword>
<dbReference type="GO" id="GO:0009986">
    <property type="term" value="C:cell surface"/>
    <property type="evidence" value="ECO:0007669"/>
    <property type="project" value="TreeGrafter"/>
</dbReference>
<dbReference type="Pfam" id="PF13946">
    <property type="entry name" value="DUF4214"/>
    <property type="match status" value="1"/>
</dbReference>
<evidence type="ECO:0000256" key="5">
    <source>
        <dbReference type="ARBA" id="ARBA00023295"/>
    </source>
</evidence>
<protein>
    <submittedName>
        <fullName evidence="10">Cellulase family glycosylhydrolase</fullName>
    </submittedName>
</protein>
<dbReference type="Pfam" id="PF00150">
    <property type="entry name" value="Cellulase"/>
    <property type="match status" value="1"/>
</dbReference>
<feature type="domain" description="DUF4214" evidence="9">
    <location>
        <begin position="579"/>
        <end position="636"/>
    </location>
</feature>
<evidence type="ECO:0000313" key="10">
    <source>
        <dbReference type="EMBL" id="MYM87556.1"/>
    </source>
</evidence>
<proteinExistence type="inferred from homology"/>
<keyword evidence="2 10" id="KW-0378">Hydrolase</keyword>
<feature type="chain" id="PRO_5032765884" evidence="7">
    <location>
        <begin position="23"/>
        <end position="731"/>
    </location>
</feature>
<evidence type="ECO:0000256" key="6">
    <source>
        <dbReference type="ARBA" id="ARBA00023326"/>
    </source>
</evidence>
<dbReference type="InterPro" id="IPR050386">
    <property type="entry name" value="Glycosyl_hydrolase_5"/>
</dbReference>
<dbReference type="Proteomes" id="UP000470302">
    <property type="component" value="Unassembled WGS sequence"/>
</dbReference>
<evidence type="ECO:0000256" key="1">
    <source>
        <dbReference type="ARBA" id="ARBA00005641"/>
    </source>
</evidence>
<keyword evidence="3" id="KW-0136">Cellulose degradation</keyword>
<evidence type="ECO:0000256" key="3">
    <source>
        <dbReference type="ARBA" id="ARBA00023001"/>
    </source>
</evidence>
<dbReference type="GO" id="GO:0008422">
    <property type="term" value="F:beta-glucosidase activity"/>
    <property type="evidence" value="ECO:0007669"/>
    <property type="project" value="TreeGrafter"/>
</dbReference>
<keyword evidence="7" id="KW-0732">Signal</keyword>
<feature type="signal peptide" evidence="7">
    <location>
        <begin position="1"/>
        <end position="22"/>
    </location>
</feature>
<keyword evidence="4" id="KW-0119">Carbohydrate metabolism</keyword>
<comment type="similarity">
    <text evidence="1">Belongs to the glycosyl hydrolase 5 (cellulase A) family.</text>
</comment>
<evidence type="ECO:0000256" key="2">
    <source>
        <dbReference type="ARBA" id="ARBA00022801"/>
    </source>
</evidence>
<dbReference type="GO" id="GO:0005576">
    <property type="term" value="C:extracellular region"/>
    <property type="evidence" value="ECO:0007669"/>
    <property type="project" value="TreeGrafter"/>
</dbReference>
<dbReference type="RefSeq" id="WP_161096687.1">
    <property type="nucleotide sequence ID" value="NZ_WWCW01000026.1"/>
</dbReference>
<evidence type="ECO:0000256" key="4">
    <source>
        <dbReference type="ARBA" id="ARBA00023277"/>
    </source>
</evidence>
<dbReference type="GO" id="GO:0030245">
    <property type="term" value="P:cellulose catabolic process"/>
    <property type="evidence" value="ECO:0007669"/>
    <property type="project" value="UniProtKB-KW"/>
</dbReference>
<dbReference type="AlphaFoldDB" id="A0A845G3E3"/>
<accession>A0A845G3E3</accession>
<dbReference type="PANTHER" id="PTHR31297">
    <property type="entry name" value="GLUCAN ENDO-1,6-BETA-GLUCOSIDASE B"/>
    <property type="match status" value="1"/>
</dbReference>
<dbReference type="InterPro" id="IPR001547">
    <property type="entry name" value="Glyco_hydro_5"/>
</dbReference>
<reference evidence="10 11" key="1">
    <citation type="submission" date="2020-01" db="EMBL/GenBank/DDBJ databases">
        <title>Novel species isolated from a subtropical stream in China.</title>
        <authorList>
            <person name="Lu H."/>
        </authorList>
    </citation>
    <scope>NUCLEOTIDE SEQUENCE [LARGE SCALE GENOMIC DNA]</scope>
    <source>
        <strain evidence="10 11">FT82W</strain>
    </source>
</reference>
<evidence type="ECO:0000313" key="11">
    <source>
        <dbReference type="Proteomes" id="UP000470302"/>
    </source>
</evidence>
<dbReference type="InterPro" id="IPR017853">
    <property type="entry name" value="GH"/>
</dbReference>
<dbReference type="PANTHER" id="PTHR31297:SF41">
    <property type="entry name" value="ENDOGLUCANASE, PUTATIVE (AFU_ORTHOLOGUE AFUA_5G01830)-RELATED"/>
    <property type="match status" value="1"/>
</dbReference>
<evidence type="ECO:0000259" key="8">
    <source>
        <dbReference type="Pfam" id="PF00150"/>
    </source>
</evidence>
<sequence>MKNTLIPLSLLGSLVFSTTGHAEDAAKFISQSVPVTMEAGVRYPISITLKNTGTTTWTETDLFRLNARFPSGQSELGTMQWGTNRAFLSAGERVAPGELKTFTFTITAPNAYSYSDTDHARAFRGYDFQWGMVHDGVSEFGEPSPIVEIGVVKSPNLTASGIYAPKKAPVAVSAADFGNNFRGANILKHRYAASPACTHTEWIPDTEMDTLADQAVDMGLKYLRLPVVIPPAVPGNSLPANGCPGGSEWQWATPNSDTNIARVTKRVQAVLASAQRHGLKVLIILDGYTKLKQSDGQCYWKHSYEEVESNARTLIQAISADPALLGWDVLNEPMWVAKASGCLNSDSDHASVVNAVHAMYNLIRDNDPYNHPTTVGEGASPYYKYWRDIVSFASPHIYLPARQKSTIDTTVLKTDIDQVNYTQTAMLRQIEAAFPGVPMIIGETGLQLDTTSGTAVTAPLTETSQANYYERFLNGMTIANHGYLFWALSTSPYQQDISILREDGSARPAVDVVARQAWYPIVQQLYIAYTGRPADPVGLQNFASGLLSVARTNKLPTSLTAIEGFYNSSLQLRTLIDSLGNSAESRAFYNYNDTTALVSGIYNTAFKRAPAQAGLDYWVSAINSGTLEKSRAAFSIIAAASANTSAQAVTDTATLQKKGAVAGNFTASLNTAEWTSCYVGPTSNAAGRSLLIPVTSTTDVQAYQPTIDGTLVLLANGLRSEQPKLGKAPCQ</sequence>
<evidence type="ECO:0000259" key="9">
    <source>
        <dbReference type="Pfam" id="PF13946"/>
    </source>
</evidence>
<dbReference type="Gene3D" id="2.60.40.10">
    <property type="entry name" value="Immunoglobulins"/>
    <property type="match status" value="1"/>
</dbReference>
<feature type="domain" description="Glycoside hydrolase family 5" evidence="8">
    <location>
        <begin position="198"/>
        <end position="489"/>
    </location>
</feature>
<comment type="caution">
    <text evidence="10">The sequence shown here is derived from an EMBL/GenBank/DDBJ whole genome shotgun (WGS) entry which is preliminary data.</text>
</comment>
<organism evidence="10 11">
    <name type="scientific">Duganella vulcania</name>
    <dbReference type="NCBI Taxonomy" id="2692166"/>
    <lineage>
        <taxon>Bacteria</taxon>
        <taxon>Pseudomonadati</taxon>
        <taxon>Pseudomonadota</taxon>
        <taxon>Betaproteobacteria</taxon>
        <taxon>Burkholderiales</taxon>
        <taxon>Oxalobacteraceae</taxon>
        <taxon>Telluria group</taxon>
        <taxon>Duganella</taxon>
    </lineage>
</organism>
<dbReference type="InterPro" id="IPR025282">
    <property type="entry name" value="DUF4214"/>
</dbReference>